<keyword evidence="26" id="KW-1185">Reference proteome</keyword>
<dbReference type="FunFam" id="2.60.40.10:FF:000333">
    <property type="entry name" value="Down syndrome cell adhesion molecule"/>
    <property type="match status" value="1"/>
</dbReference>
<dbReference type="InterPro" id="IPR003523">
    <property type="entry name" value="Transcription_factor_COE"/>
</dbReference>
<feature type="domain" description="Ig-like" evidence="23">
    <location>
        <begin position="784"/>
        <end position="877"/>
    </location>
</feature>
<evidence type="ECO:0000259" key="24">
    <source>
        <dbReference type="PROSITE" id="PS50853"/>
    </source>
</evidence>
<evidence type="ECO:0000256" key="14">
    <source>
        <dbReference type="ARBA" id="ARBA00023125"/>
    </source>
</evidence>
<feature type="domain" description="Fibronectin type-III" evidence="24">
    <location>
        <begin position="1373"/>
        <end position="1467"/>
    </location>
</feature>
<dbReference type="Proteomes" id="UP000424527">
    <property type="component" value="Unassembled WGS sequence"/>
</dbReference>
<dbReference type="Pfam" id="PF16422">
    <property type="entry name" value="COE1_DBD"/>
    <property type="match status" value="1"/>
</dbReference>
<sequence length="2031" mass="223412">MFGIQESIQRSGSSLKEEPLGGMNAVRSWMQGGGVLDANTAAQSGVGLARAHFEKQPPSNLRKSNFFHFVLALYDRQGQPVEIERTNFVDFIEKEKAIVYEGQDKNPEMCRVLLTHEIMCSRCCDKKSCGNRNETPSDPVIIDRFFLKFFLKCNQNCLKNAGNPRDMRRFQVVVSTTVSVEGHVLSVSDNMFVHNNSSKHGRRARRLDPVEGTPSYLDHGAAPCIKAISPSEGWTTGGATVIIIGDNFFDGLQVIFGTMLVWSELITPHAIRVQTPPRHIPGVVEVTLSYKSKQFCKGTPGRFIYTDPLRVTLSPKNLKTGISSTLFFTCTVEGSPEYTISWFSNTEPIVPDQHISIQGQHNDTLQITAAQKFHSGAYQCFASRKGHTAQDFSIILLEDGTPRIVSSFSERVVNPGEPFSLMCAAKGAPPPSITWTLDDEPVVRDSTYKTSQYTLSDGLTVSHVNVSPLIREGECIVASHATRPAGSAEYQARINVRGPPRIRPMRDITAVAGRNTYITCRVIGYPYYSIKWLKDGMQLPDNHRQVVFENGTLRLTDVQKGADEGTYLCSVLIQPQVSINQTVHVTVKVPPLIQPFDIPSTSVGKLMYIACVVSSGDMPIRITWHKDGQLIVPGSASGVAIETKEFMSSLQISKVTLKHNGNYTCIASNAAATVSWERQLIVTVPPRFVVQPNNQDCIYGKAGVLNCSVEGYPPPKVMWKHAKGVGNPQQYHPVPLTGRIQIMSNGSLLIRHVLEDDRGYYLCQASNGVGSDISKSMILTVKIPAMITSHPNTTMARKGQTKELNCTARGEQPIIIRWERGDTVIDAERNPRYSITINKKGMKFQLNPAERGDSVFFSCHAINSYGEGRGLIQLTVQEPPDPPELEVREVKDRSMNLRWIQRFDGNSIITSYDIEYKTNSWDHMYTTRNISPTNNQANIVELHPACVYSIRMYSYNKIGRSLPSKELTISTEEAPPDGPPMEVILQPMTSQSIRVTWRAPKKELQNGVIRGYQIGYRENGPGSNGQYSIVEMKATGDSEVYTLDNLKKFAQYGVVVQAFNRAGTGPSSTEINATTLEDVPSEPPQNVRAISVTSDEAVITWAEPPRLTLHGVLKGYRVVFWSLFPDGEWGEMQNITTTREQVELRGLEKFTNYSVQVLAYTQAGDGVRSNVLYIQTREDLPGPPAGIKAVPSSPSSVVVSWLPPHKPNGVIRKYTIYCSSPGSGQPAPSEYEANPEMLFYRITHLSRGKQYHIWAAAVTTAGRGNISSKVTVEPAGKVPAKILSFGGTVTTPWMKEVRLPCSSVGEPAPTIKWTKDSEDSAIPVTADSQRQILSNGTLVLRSVKAEDSGYYTCTATNTLGFDTIIVNLVVQVPPDQPRLTVSTTSTSSITLAWIPGDNGGSSIRGFVLQYSVDNTEEWRDVFISSSERSFRLDNLRCGTWYKVKLAAKNSVGSGRISEIIEAKTHGREPVFNKDQPLLTHINSTHAGLNLQGWTSGGCPITDLMLDFRPKGTWAWQSLKANSTTQLFLSELREATWYELKMKACNSAGCGNQSSQFATTDYDGSTIPPIKSARGEGDDVKKLFSIGSPVILVTLGVALLFIIRKKRKEKRLKRLRDAKSLAEMLISKNNRSIDTPVKGPPQGPRLHIDIPRVQLLIEDKEGIKQIGEDKAAVPVTDTEFSQSVNPQNFCTGVSLHHQALIQNSGPLIDMSDIRPGTNPVSRKSIKSAHSSRNRYSSQWTLSRPSQSQSTASARTLTSDWRTMGSHGITATESDSYSASLSQDTDKGRNSMVSTESASSTYEELARAYEHAKLEEHLQHAKFTITECFISDSSSDQMTTGTNDPADSMTSLSTPSEPGICRFTASPPKPQDYDRGKNVAVPIPHRANKSEFCNLPLYMKTDPFFRKQGELHDPCPAVPPREASIRSLTQRAYHTQGRHKTLDPAKQQALTLGHSGLGSLGASSGTATLPQRTLTMPSSNTAATASTSSTSSNPTNSNKVGGSRDSLLESSSSALGRLQKQSVGAYSKSYTLV</sequence>
<dbReference type="FunFam" id="2.60.40.10:FF:000229">
    <property type="entry name" value="Down syndrome cell adhesion molecule homolog"/>
    <property type="match status" value="1"/>
</dbReference>
<evidence type="ECO:0000256" key="11">
    <source>
        <dbReference type="ARBA" id="ARBA00022889"/>
    </source>
</evidence>
<evidence type="ECO:0000256" key="19">
    <source>
        <dbReference type="ARBA" id="ARBA00023319"/>
    </source>
</evidence>
<dbReference type="FunFam" id="2.60.40.10:FF:000477">
    <property type="entry name" value="DS cell adhesion molecule like 1"/>
    <property type="match status" value="1"/>
</dbReference>
<feature type="domain" description="Fibronectin type-III" evidence="24">
    <location>
        <begin position="1083"/>
        <end position="1179"/>
    </location>
</feature>
<dbReference type="GO" id="GO:0007155">
    <property type="term" value="P:cell adhesion"/>
    <property type="evidence" value="ECO:0007669"/>
    <property type="project" value="UniProtKB-KW"/>
</dbReference>
<keyword evidence="16" id="KW-1015">Disulfide bond</keyword>
<feature type="domain" description="Ig-like" evidence="23">
    <location>
        <begin position="500"/>
        <end position="580"/>
    </location>
</feature>
<feature type="domain" description="Ig-like" evidence="23">
    <location>
        <begin position="308"/>
        <end position="393"/>
    </location>
</feature>
<keyword evidence="10 20" id="KW-0862">Zinc</keyword>
<evidence type="ECO:0000256" key="13">
    <source>
        <dbReference type="ARBA" id="ARBA00023015"/>
    </source>
</evidence>
<feature type="domain" description="Fibronectin type-III" evidence="24">
    <location>
        <begin position="1472"/>
        <end position="1563"/>
    </location>
</feature>
<evidence type="ECO:0000259" key="23">
    <source>
        <dbReference type="PROSITE" id="PS50835"/>
    </source>
</evidence>
<feature type="compositionally biased region" description="Polar residues" evidence="21">
    <location>
        <begin position="1732"/>
        <end position="1759"/>
    </location>
</feature>
<dbReference type="PROSITE" id="PS01345">
    <property type="entry name" value="COE"/>
    <property type="match status" value="1"/>
</dbReference>
<keyword evidence="18 20" id="KW-0539">Nucleus</keyword>
<evidence type="ECO:0000256" key="10">
    <source>
        <dbReference type="ARBA" id="ARBA00022833"/>
    </source>
</evidence>
<evidence type="ECO:0000313" key="25">
    <source>
        <dbReference type="EMBL" id="KAE8287329.1"/>
    </source>
</evidence>
<dbReference type="FunFam" id="2.60.40.10:FF:000172">
    <property type="entry name" value="Down syndrome cell adhesion molecule b"/>
    <property type="match status" value="1"/>
</dbReference>
<dbReference type="SMART" id="SM00060">
    <property type="entry name" value="FN3"/>
    <property type="match status" value="6"/>
</dbReference>
<feature type="domain" description="Fibronectin type-III" evidence="24">
    <location>
        <begin position="879"/>
        <end position="974"/>
    </location>
</feature>
<evidence type="ECO:0000313" key="26">
    <source>
        <dbReference type="Proteomes" id="UP000424527"/>
    </source>
</evidence>
<dbReference type="InterPro" id="IPR014756">
    <property type="entry name" value="Ig_E-set"/>
</dbReference>
<evidence type="ECO:0000256" key="3">
    <source>
        <dbReference type="ARBA" id="ARBA00010340"/>
    </source>
</evidence>
<keyword evidence="14 20" id="KW-0238">DNA-binding</keyword>
<dbReference type="Pfam" id="PF13927">
    <property type="entry name" value="Ig_3"/>
    <property type="match status" value="4"/>
</dbReference>
<dbReference type="CDD" id="cd00063">
    <property type="entry name" value="FN3"/>
    <property type="match status" value="6"/>
</dbReference>
<dbReference type="GO" id="GO:0007399">
    <property type="term" value="P:nervous system development"/>
    <property type="evidence" value="ECO:0007669"/>
    <property type="project" value="UniProtKB-ARBA"/>
</dbReference>
<dbReference type="InterPro" id="IPR003961">
    <property type="entry name" value="FN3_dom"/>
</dbReference>
<feature type="region of interest" description="Disordered" evidence="21">
    <location>
        <begin position="1706"/>
        <end position="1796"/>
    </location>
</feature>
<feature type="region of interest" description="Disordered" evidence="21">
    <location>
        <begin position="1952"/>
        <end position="2018"/>
    </location>
</feature>
<dbReference type="FunFam" id="2.60.40.10:FF:000167">
    <property type="entry name" value="Down syndrome cell adhesion molecule b"/>
    <property type="match status" value="1"/>
</dbReference>
<evidence type="ECO:0000256" key="1">
    <source>
        <dbReference type="ARBA" id="ARBA00004123"/>
    </source>
</evidence>
<keyword evidence="5 22" id="KW-0812">Transmembrane</keyword>
<dbReference type="InterPro" id="IPR036179">
    <property type="entry name" value="Ig-like_dom_sf"/>
</dbReference>
<dbReference type="Pfam" id="PF25059">
    <property type="entry name" value="FN3_DSCAM-DSCAML_C"/>
    <property type="match status" value="1"/>
</dbReference>
<evidence type="ECO:0000256" key="5">
    <source>
        <dbReference type="ARBA" id="ARBA00022692"/>
    </source>
</evidence>
<dbReference type="GO" id="GO:0003700">
    <property type="term" value="F:DNA-binding transcription factor activity"/>
    <property type="evidence" value="ECO:0007669"/>
    <property type="project" value="InterPro"/>
</dbReference>
<dbReference type="FunFam" id="2.60.40.10:FF:000176">
    <property type="entry name" value="Down syndrome cell adhesion molecule a"/>
    <property type="match status" value="1"/>
</dbReference>
<dbReference type="FunFam" id="2.60.40.3180:FF:000004">
    <property type="entry name" value="Transcription factor COE1"/>
    <property type="match status" value="1"/>
</dbReference>
<dbReference type="InterPro" id="IPR013783">
    <property type="entry name" value="Ig-like_fold"/>
</dbReference>
<keyword evidence="7" id="KW-0732">Signal</keyword>
<dbReference type="SMART" id="SM00408">
    <property type="entry name" value="IGc2"/>
    <property type="match status" value="7"/>
</dbReference>
<dbReference type="FunFam" id="2.60.40.10:FF:000021">
    <property type="entry name" value="transcription factor COE1 isoform X2"/>
    <property type="match status" value="1"/>
</dbReference>
<keyword evidence="8" id="KW-0677">Repeat</keyword>
<dbReference type="InterPro" id="IPR056754">
    <property type="entry name" value="DSCAM/DSCAML_C"/>
</dbReference>
<dbReference type="InterPro" id="IPR002909">
    <property type="entry name" value="IPT_dom"/>
</dbReference>
<dbReference type="CDD" id="cd11606">
    <property type="entry name" value="COE_DBD"/>
    <property type="match status" value="1"/>
</dbReference>
<dbReference type="GO" id="GO:0016020">
    <property type="term" value="C:membrane"/>
    <property type="evidence" value="ECO:0007669"/>
    <property type="project" value="UniProtKB-SubCell"/>
</dbReference>
<feature type="compositionally biased region" description="Low complexity" evidence="21">
    <location>
        <begin position="1958"/>
        <end position="1967"/>
    </location>
</feature>
<protein>
    <submittedName>
        <fullName evidence="25">Down syndrome cell adhesion molecule-like protein 1</fullName>
    </submittedName>
</protein>
<dbReference type="InterPro" id="IPR018350">
    <property type="entry name" value="Transcription_factor_COE_CS"/>
</dbReference>
<evidence type="ECO:0000256" key="16">
    <source>
        <dbReference type="ARBA" id="ARBA00023157"/>
    </source>
</evidence>
<dbReference type="InterPro" id="IPR038173">
    <property type="entry name" value="COE_DBD_sf"/>
</dbReference>
<feature type="compositionally biased region" description="Low complexity" evidence="21">
    <location>
        <begin position="1975"/>
        <end position="2016"/>
    </location>
</feature>
<dbReference type="Gene3D" id="2.60.40.10">
    <property type="entry name" value="Immunoglobulins"/>
    <property type="match status" value="14"/>
</dbReference>
<proteinExistence type="inferred from homology"/>
<keyword evidence="13 20" id="KW-0805">Transcription regulation</keyword>
<keyword evidence="11" id="KW-0130">Cell adhesion</keyword>
<dbReference type="CDD" id="cd01175">
    <property type="entry name" value="IPT_COE"/>
    <property type="match status" value="1"/>
</dbReference>
<keyword evidence="17 20" id="KW-0804">Transcription</keyword>
<dbReference type="InterPro" id="IPR003599">
    <property type="entry name" value="Ig_sub"/>
</dbReference>
<name>A0A6G0I772_LARCR</name>
<dbReference type="FunFam" id="2.60.40.10:FF:000104">
    <property type="entry name" value="Down syndrome cell adhesion molecule b"/>
    <property type="match status" value="1"/>
</dbReference>
<feature type="transmembrane region" description="Helical" evidence="22">
    <location>
        <begin position="1582"/>
        <end position="1602"/>
    </location>
</feature>
<keyword evidence="4 20" id="KW-0217">Developmental protein</keyword>
<evidence type="ECO:0000256" key="17">
    <source>
        <dbReference type="ARBA" id="ARBA00023163"/>
    </source>
</evidence>
<dbReference type="InterPro" id="IPR038006">
    <property type="entry name" value="COE_IPT"/>
</dbReference>
<feature type="domain" description="Fibronectin type-III" evidence="24">
    <location>
        <begin position="979"/>
        <end position="1078"/>
    </location>
</feature>
<dbReference type="PROSITE" id="PS50835">
    <property type="entry name" value="IG_LIKE"/>
    <property type="match status" value="7"/>
</dbReference>
<accession>A0A6G0I772</accession>
<dbReference type="CDD" id="cd05734">
    <property type="entry name" value="Ig_DSCAM"/>
    <property type="match status" value="1"/>
</dbReference>
<dbReference type="InterPro" id="IPR036116">
    <property type="entry name" value="FN3_sf"/>
</dbReference>
<dbReference type="InterPro" id="IPR007110">
    <property type="entry name" value="Ig-like_dom"/>
</dbReference>
<dbReference type="PANTHER" id="PTHR10747">
    <property type="entry name" value="TRANSCRIPTION FACTOR COE FAMILY MEMBER"/>
    <property type="match status" value="1"/>
</dbReference>
<dbReference type="SUPFAM" id="SSF48726">
    <property type="entry name" value="Immunoglobulin"/>
    <property type="match status" value="7"/>
</dbReference>
<dbReference type="Pfam" id="PF01833">
    <property type="entry name" value="TIG"/>
    <property type="match status" value="1"/>
</dbReference>
<evidence type="ECO:0000256" key="12">
    <source>
        <dbReference type="ARBA" id="ARBA00022989"/>
    </source>
</evidence>
<dbReference type="FunFam" id="2.60.40.10:FF:000219">
    <property type="entry name" value="Down syndrome cell adhesion molecule homolog"/>
    <property type="match status" value="1"/>
</dbReference>
<dbReference type="SMART" id="SM00429">
    <property type="entry name" value="IPT"/>
    <property type="match status" value="1"/>
</dbReference>
<dbReference type="SUPFAM" id="SSF81296">
    <property type="entry name" value="E set domains"/>
    <property type="match status" value="1"/>
</dbReference>
<dbReference type="GO" id="GO:0003677">
    <property type="term" value="F:DNA binding"/>
    <property type="evidence" value="ECO:0007669"/>
    <property type="project" value="UniProtKB-KW"/>
</dbReference>
<evidence type="ECO:0000256" key="18">
    <source>
        <dbReference type="ARBA" id="ARBA00023242"/>
    </source>
</evidence>
<evidence type="ECO:0000256" key="20">
    <source>
        <dbReference type="RuleBase" id="RU004489"/>
    </source>
</evidence>
<evidence type="ECO:0000256" key="8">
    <source>
        <dbReference type="ARBA" id="ARBA00022737"/>
    </source>
</evidence>
<dbReference type="GO" id="GO:0005634">
    <property type="term" value="C:nucleus"/>
    <property type="evidence" value="ECO:0007669"/>
    <property type="project" value="UniProtKB-SubCell"/>
</dbReference>
<dbReference type="InterPro" id="IPR013098">
    <property type="entry name" value="Ig_I-set"/>
</dbReference>
<evidence type="ECO:0000256" key="2">
    <source>
        <dbReference type="ARBA" id="ARBA00004167"/>
    </source>
</evidence>
<feature type="domain" description="Ig-like" evidence="23">
    <location>
        <begin position="686"/>
        <end position="780"/>
    </location>
</feature>
<evidence type="ECO:0000256" key="4">
    <source>
        <dbReference type="ARBA" id="ARBA00022473"/>
    </source>
</evidence>
<evidence type="ECO:0000256" key="7">
    <source>
        <dbReference type="ARBA" id="ARBA00022729"/>
    </source>
</evidence>
<evidence type="ECO:0000256" key="15">
    <source>
        <dbReference type="ARBA" id="ARBA00023136"/>
    </source>
</evidence>
<feature type="domain" description="Fibronectin type-III" evidence="24">
    <location>
        <begin position="1183"/>
        <end position="1277"/>
    </location>
</feature>
<dbReference type="FunFam" id="2.60.40.10:FF:000141">
    <property type="entry name" value="Down syndrome cell adhesion molecule a"/>
    <property type="match status" value="1"/>
</dbReference>
<gene>
    <name evidence="25" type="ORF">D5F01_LYC13368</name>
</gene>
<feature type="domain" description="Ig-like" evidence="23">
    <location>
        <begin position="402"/>
        <end position="495"/>
    </location>
</feature>
<dbReference type="EMBL" id="REGW02000013">
    <property type="protein sequence ID" value="KAE8287329.1"/>
    <property type="molecule type" value="Genomic_DNA"/>
</dbReference>
<evidence type="ECO:0000256" key="9">
    <source>
        <dbReference type="ARBA" id="ARBA00022771"/>
    </source>
</evidence>
<dbReference type="PROSITE" id="PS50853">
    <property type="entry name" value="FN3"/>
    <property type="match status" value="6"/>
</dbReference>
<keyword evidence="12 22" id="KW-1133">Transmembrane helix</keyword>
<dbReference type="FunFam" id="2.60.40.10:FF:000215">
    <property type="entry name" value="Down syndrome cell adhesion molecule a"/>
    <property type="match status" value="1"/>
</dbReference>
<comment type="subcellular location">
    <subcellularLocation>
        <location evidence="2">Membrane</location>
        <topology evidence="2">Single-pass membrane protein</topology>
    </subcellularLocation>
    <subcellularLocation>
        <location evidence="1 20">Nucleus</location>
    </subcellularLocation>
</comment>
<feature type="compositionally biased region" description="Polar residues" evidence="21">
    <location>
        <begin position="1832"/>
        <end position="1854"/>
    </location>
</feature>
<evidence type="ECO:0000256" key="22">
    <source>
        <dbReference type="SAM" id="Phobius"/>
    </source>
</evidence>
<keyword evidence="15 22" id="KW-0472">Membrane</keyword>
<feature type="compositionally biased region" description="Polar residues" evidence="21">
    <location>
        <begin position="1767"/>
        <end position="1781"/>
    </location>
</feature>
<feature type="region of interest" description="Disordered" evidence="21">
    <location>
        <begin position="1832"/>
        <end position="1857"/>
    </location>
</feature>
<dbReference type="Pfam" id="PF00041">
    <property type="entry name" value="fn3"/>
    <property type="match status" value="5"/>
</dbReference>
<dbReference type="FunFam" id="2.60.40.10:FF:000120">
    <property type="entry name" value="Down syndrome cell adhesion molecule like 1"/>
    <property type="match status" value="1"/>
</dbReference>
<keyword evidence="9 20" id="KW-0863">Zinc-finger</keyword>
<evidence type="ECO:0000256" key="21">
    <source>
        <dbReference type="SAM" id="MobiDB-lite"/>
    </source>
</evidence>
<dbReference type="Pfam" id="PF07679">
    <property type="entry name" value="I-set"/>
    <property type="match status" value="3"/>
</dbReference>
<feature type="compositionally biased region" description="Basic residues" evidence="21">
    <location>
        <begin position="1722"/>
        <end position="1731"/>
    </location>
</feature>
<evidence type="ECO:0000256" key="6">
    <source>
        <dbReference type="ARBA" id="ARBA00022723"/>
    </source>
</evidence>
<dbReference type="SMART" id="SM00409">
    <property type="entry name" value="IG"/>
    <property type="match status" value="7"/>
</dbReference>
<dbReference type="Gene3D" id="2.60.40.3180">
    <property type="entry name" value="Transcription factor COE1, DNA-binding domain"/>
    <property type="match status" value="2"/>
</dbReference>
<dbReference type="GO" id="GO:0008270">
    <property type="term" value="F:zinc ion binding"/>
    <property type="evidence" value="ECO:0007669"/>
    <property type="project" value="UniProtKB-KW"/>
</dbReference>
<feature type="domain" description="Ig-like" evidence="23">
    <location>
        <begin position="1279"/>
        <end position="1371"/>
    </location>
</feature>
<organism evidence="25 26">
    <name type="scientific">Larimichthys crocea</name>
    <name type="common">Large yellow croaker</name>
    <name type="synonym">Pseudosciaena crocea</name>
    <dbReference type="NCBI Taxonomy" id="215358"/>
    <lineage>
        <taxon>Eukaryota</taxon>
        <taxon>Metazoa</taxon>
        <taxon>Chordata</taxon>
        <taxon>Craniata</taxon>
        <taxon>Vertebrata</taxon>
        <taxon>Euteleostomi</taxon>
        <taxon>Actinopterygii</taxon>
        <taxon>Neopterygii</taxon>
        <taxon>Teleostei</taxon>
        <taxon>Neoteleostei</taxon>
        <taxon>Acanthomorphata</taxon>
        <taxon>Eupercaria</taxon>
        <taxon>Sciaenidae</taxon>
        <taxon>Larimichthys</taxon>
    </lineage>
</organism>
<comment type="similarity">
    <text evidence="3 20">Belongs to the COE family.</text>
</comment>
<reference evidence="25 26" key="1">
    <citation type="submission" date="2019-07" db="EMBL/GenBank/DDBJ databases">
        <title>Chromosome genome assembly for large yellow croaker.</title>
        <authorList>
            <person name="Xiao S."/>
        </authorList>
    </citation>
    <scope>NUCLEOTIDE SEQUENCE [LARGE SCALE GENOMIC DNA]</scope>
    <source>
        <strain evidence="25">JMULYC20181020</strain>
        <tissue evidence="25">Muscle</tissue>
    </source>
</reference>
<comment type="caution">
    <text evidence="25">The sequence shown here is derived from an EMBL/GenBank/DDBJ whole genome shotgun (WGS) entry which is preliminary data.</text>
</comment>
<keyword evidence="6 20" id="KW-0479">Metal-binding</keyword>
<dbReference type="InterPro" id="IPR003598">
    <property type="entry name" value="Ig_sub2"/>
</dbReference>
<dbReference type="SUPFAM" id="SSF49265">
    <property type="entry name" value="Fibronectin type III"/>
    <property type="match status" value="3"/>
</dbReference>
<keyword evidence="19" id="KW-0393">Immunoglobulin domain</keyword>
<feature type="domain" description="Ig-like" evidence="23">
    <location>
        <begin position="590"/>
        <end position="675"/>
    </location>
</feature>
<dbReference type="InterPro" id="IPR032200">
    <property type="entry name" value="COE_DBD"/>
</dbReference>